<evidence type="ECO:0000256" key="5">
    <source>
        <dbReference type="ARBA" id="ARBA00022989"/>
    </source>
</evidence>
<feature type="transmembrane region" description="Helical" evidence="8">
    <location>
        <begin position="115"/>
        <end position="140"/>
    </location>
</feature>
<evidence type="ECO:0000256" key="4">
    <source>
        <dbReference type="ARBA" id="ARBA00022692"/>
    </source>
</evidence>
<name>A0A6M4H2Q7_9PROT</name>
<dbReference type="Gene3D" id="1.20.1730.10">
    <property type="entry name" value="Sodium/glucose cotransporter"/>
    <property type="match status" value="1"/>
</dbReference>
<evidence type="ECO:0000313" key="9">
    <source>
        <dbReference type="EMBL" id="QJR13003.1"/>
    </source>
</evidence>
<dbReference type="PANTHER" id="PTHR48086:SF7">
    <property type="entry name" value="SODIUM-SOLUTE SYMPORTER-RELATED"/>
    <property type="match status" value="1"/>
</dbReference>
<feature type="transmembrane region" description="Helical" evidence="8">
    <location>
        <begin position="178"/>
        <end position="196"/>
    </location>
</feature>
<keyword evidence="6 8" id="KW-0472">Membrane</keyword>
<evidence type="ECO:0000256" key="3">
    <source>
        <dbReference type="ARBA" id="ARBA00022448"/>
    </source>
</evidence>
<keyword evidence="4 8" id="KW-0812">Transmembrane</keyword>
<feature type="transmembrane region" description="Helical" evidence="8">
    <location>
        <begin position="76"/>
        <end position="94"/>
    </location>
</feature>
<keyword evidence="5 8" id="KW-1133">Transmembrane helix</keyword>
<dbReference type="InterPro" id="IPR050277">
    <property type="entry name" value="Sodium:Solute_Symporter"/>
</dbReference>
<evidence type="ECO:0000256" key="7">
    <source>
        <dbReference type="RuleBase" id="RU362091"/>
    </source>
</evidence>
<comment type="similarity">
    <text evidence="2 7">Belongs to the sodium:solute symporter (SSF) (TC 2.A.21) family.</text>
</comment>
<dbReference type="Pfam" id="PF00474">
    <property type="entry name" value="SSF"/>
    <property type="match status" value="1"/>
</dbReference>
<dbReference type="GO" id="GO:0005886">
    <property type="term" value="C:plasma membrane"/>
    <property type="evidence" value="ECO:0007669"/>
    <property type="project" value="TreeGrafter"/>
</dbReference>
<feature type="transmembrane region" description="Helical" evidence="8">
    <location>
        <begin position="37"/>
        <end position="64"/>
    </location>
</feature>
<feature type="transmembrane region" description="Helical" evidence="8">
    <location>
        <begin position="448"/>
        <end position="467"/>
    </location>
</feature>
<accession>A0A6M4H2Q7</accession>
<feature type="transmembrane region" description="Helical" evidence="8">
    <location>
        <begin position="6"/>
        <end position="25"/>
    </location>
</feature>
<sequence length="476" mass="50202">MLITCILVYLAVSIAIGLYAARRVQDARDFAVAGKRFGTVVVTATVFATWFGAETVLGIPATFLKDGLRGLVADPFAAMGCLVLVGLVFARAFYRLDVLTLGDYFRRRFDRPTEIVLSLCIAFSYLGWIAAQFVAIGLAFNVLSHGAIDTRTGIVIGTVAVLIYTIRGGMWSVALTDFFQAIVIIGGMLYVAWVVSDLAGGAGRVVDALATSERMALLPEPDARSILAWISAALIVLCGSVPQQDVLQRVMSAKDEGVAVRASILGGVLYFIVASLPIFLVGAATLIDAPLVDRLIKDDYQLILPTLILERTPLAVQVLFFGALLSAILSTAGGALLAPAVVIAENVVRPVMERRGAGPLGDARLLKTMRVSVLLLGLAVLAMALTSKMSIYQLVNESGKVVLVSAFVPLTAGLFWKRATARGAHLSIAAGLVTWIVLEAVAPEVVVPPALAGLLAGVLGMMLGSMASRPKAVIPA</sequence>
<dbReference type="PROSITE" id="PS50283">
    <property type="entry name" value="NA_SOLUT_SYMP_3"/>
    <property type="match status" value="1"/>
</dbReference>
<evidence type="ECO:0000256" key="6">
    <source>
        <dbReference type="ARBA" id="ARBA00023136"/>
    </source>
</evidence>
<evidence type="ECO:0000256" key="1">
    <source>
        <dbReference type="ARBA" id="ARBA00004141"/>
    </source>
</evidence>
<dbReference type="Proteomes" id="UP000501534">
    <property type="component" value="Chromosome"/>
</dbReference>
<keyword evidence="3" id="KW-0813">Transport</keyword>
<feature type="transmembrane region" description="Helical" evidence="8">
    <location>
        <begin position="398"/>
        <end position="416"/>
    </location>
</feature>
<dbReference type="InterPro" id="IPR038377">
    <property type="entry name" value="Na/Glc_symporter_sf"/>
</dbReference>
<dbReference type="InterPro" id="IPR001734">
    <property type="entry name" value="Na/solute_symporter"/>
</dbReference>
<dbReference type="KEGG" id="uru:DSM104443_04097"/>
<feature type="transmembrane region" description="Helical" evidence="8">
    <location>
        <begin position="365"/>
        <end position="386"/>
    </location>
</feature>
<proteinExistence type="inferred from homology"/>
<evidence type="ECO:0000256" key="2">
    <source>
        <dbReference type="ARBA" id="ARBA00006434"/>
    </source>
</evidence>
<feature type="transmembrane region" description="Helical" evidence="8">
    <location>
        <begin position="314"/>
        <end position="344"/>
    </location>
</feature>
<feature type="transmembrane region" description="Helical" evidence="8">
    <location>
        <begin position="423"/>
        <end position="442"/>
    </location>
</feature>
<feature type="transmembrane region" description="Helical" evidence="8">
    <location>
        <begin position="146"/>
        <end position="166"/>
    </location>
</feature>
<keyword evidence="10" id="KW-1185">Reference proteome</keyword>
<reference evidence="9 10" key="1">
    <citation type="submission" date="2020-04" db="EMBL/GenBank/DDBJ databases">
        <title>Usitatibacter rugosus gen. nov., sp. nov. and Usitatibacter palustris sp. nov., novel members of Usitatibacteraceae fam. nov. within the order Nitrosomonadales isolated from soil.</title>
        <authorList>
            <person name="Huber K.J."/>
            <person name="Neumann-Schaal M."/>
            <person name="Geppert A."/>
            <person name="Luckner M."/>
            <person name="Wanner G."/>
            <person name="Overmann J."/>
        </authorList>
    </citation>
    <scope>NUCLEOTIDE SEQUENCE [LARGE SCALE GENOMIC DNA]</scope>
    <source>
        <strain evidence="9 10">0125_3</strain>
    </source>
</reference>
<evidence type="ECO:0000313" key="10">
    <source>
        <dbReference type="Proteomes" id="UP000501534"/>
    </source>
</evidence>
<feature type="transmembrane region" description="Helical" evidence="8">
    <location>
        <begin position="262"/>
        <end position="287"/>
    </location>
</feature>
<dbReference type="RefSeq" id="WP_171095705.1">
    <property type="nucleotide sequence ID" value="NZ_CP053069.1"/>
</dbReference>
<dbReference type="PANTHER" id="PTHR48086">
    <property type="entry name" value="SODIUM/PROLINE SYMPORTER-RELATED"/>
    <property type="match status" value="1"/>
</dbReference>
<protein>
    <submittedName>
        <fullName evidence="9">Osmoregulated proline transporter OpuE</fullName>
    </submittedName>
</protein>
<organism evidence="9 10">
    <name type="scientific">Usitatibacter rugosus</name>
    <dbReference type="NCBI Taxonomy" id="2732067"/>
    <lineage>
        <taxon>Bacteria</taxon>
        <taxon>Pseudomonadati</taxon>
        <taxon>Pseudomonadota</taxon>
        <taxon>Betaproteobacteria</taxon>
        <taxon>Nitrosomonadales</taxon>
        <taxon>Usitatibacteraceae</taxon>
        <taxon>Usitatibacter</taxon>
    </lineage>
</organism>
<dbReference type="GO" id="GO:0022857">
    <property type="term" value="F:transmembrane transporter activity"/>
    <property type="evidence" value="ECO:0007669"/>
    <property type="project" value="InterPro"/>
</dbReference>
<dbReference type="AlphaFoldDB" id="A0A6M4H2Q7"/>
<feature type="transmembrane region" description="Helical" evidence="8">
    <location>
        <begin position="223"/>
        <end position="241"/>
    </location>
</feature>
<evidence type="ECO:0000256" key="8">
    <source>
        <dbReference type="SAM" id="Phobius"/>
    </source>
</evidence>
<comment type="subcellular location">
    <subcellularLocation>
        <location evidence="1">Membrane</location>
        <topology evidence="1">Multi-pass membrane protein</topology>
    </subcellularLocation>
</comment>
<dbReference type="CDD" id="cd11474">
    <property type="entry name" value="SLC5sbd_CHT"/>
    <property type="match status" value="1"/>
</dbReference>
<gene>
    <name evidence="9" type="primary">opuE_1</name>
    <name evidence="9" type="ORF">DSM104443_04097</name>
</gene>
<dbReference type="EMBL" id="CP053069">
    <property type="protein sequence ID" value="QJR13003.1"/>
    <property type="molecule type" value="Genomic_DNA"/>
</dbReference>